<keyword evidence="1" id="KW-1133">Transmembrane helix</keyword>
<dbReference type="Proteomes" id="UP000534388">
    <property type="component" value="Unassembled WGS sequence"/>
</dbReference>
<keyword evidence="3" id="KW-1185">Reference proteome</keyword>
<protein>
    <submittedName>
        <fullName evidence="2">Uncharacterized protein</fullName>
    </submittedName>
</protein>
<dbReference type="RefSeq" id="WP_182161843.1">
    <property type="nucleotide sequence ID" value="NZ_JACEZT010000005.1"/>
</dbReference>
<evidence type="ECO:0000313" key="2">
    <source>
        <dbReference type="EMBL" id="MBA5637315.1"/>
    </source>
</evidence>
<evidence type="ECO:0000313" key="3">
    <source>
        <dbReference type="Proteomes" id="UP000534388"/>
    </source>
</evidence>
<feature type="transmembrane region" description="Helical" evidence="1">
    <location>
        <begin position="37"/>
        <end position="56"/>
    </location>
</feature>
<reference evidence="2 3" key="1">
    <citation type="submission" date="2020-07" db="EMBL/GenBank/DDBJ databases">
        <title>Novel species isolated from subtropical streams in China.</title>
        <authorList>
            <person name="Lu H."/>
        </authorList>
    </citation>
    <scope>NUCLEOTIDE SEQUENCE [LARGE SCALE GENOMIC DNA]</scope>
    <source>
        <strain evidence="2 3">LX20W</strain>
    </source>
</reference>
<organism evidence="2 3">
    <name type="scientific">Rugamonas brunnea</name>
    <dbReference type="NCBI Taxonomy" id="2758569"/>
    <lineage>
        <taxon>Bacteria</taxon>
        <taxon>Pseudomonadati</taxon>
        <taxon>Pseudomonadota</taxon>
        <taxon>Betaproteobacteria</taxon>
        <taxon>Burkholderiales</taxon>
        <taxon>Oxalobacteraceae</taxon>
        <taxon>Telluria group</taxon>
        <taxon>Rugamonas</taxon>
    </lineage>
</organism>
<accession>A0A7W2ERH9</accession>
<dbReference type="EMBL" id="JACEZT010000005">
    <property type="protein sequence ID" value="MBA5637315.1"/>
    <property type="molecule type" value="Genomic_DNA"/>
</dbReference>
<feature type="transmembrane region" description="Helical" evidence="1">
    <location>
        <begin position="77"/>
        <end position="98"/>
    </location>
</feature>
<feature type="transmembrane region" description="Helical" evidence="1">
    <location>
        <begin position="12"/>
        <end position="31"/>
    </location>
</feature>
<sequence>MRIRKLVQSLLLLNLTCFFVGLYAYFVAFSRAETVDLIMWSVFACAGSFAGAVWVTRQHGGVVPANSDGEEIDQNSVGVNALLFMPLALLCFEVFALFQLNAAQNQVSWINIAFACHLGQNLEALSRRG</sequence>
<gene>
    <name evidence="2" type="ORF">H3H37_09645</name>
</gene>
<comment type="caution">
    <text evidence="2">The sequence shown here is derived from an EMBL/GenBank/DDBJ whole genome shotgun (WGS) entry which is preliminary data.</text>
</comment>
<dbReference type="AlphaFoldDB" id="A0A7W2ERH9"/>
<keyword evidence="1" id="KW-0812">Transmembrane</keyword>
<evidence type="ECO:0000256" key="1">
    <source>
        <dbReference type="SAM" id="Phobius"/>
    </source>
</evidence>
<name>A0A7W2ERH9_9BURK</name>
<keyword evidence="1" id="KW-0472">Membrane</keyword>
<proteinExistence type="predicted"/>